<dbReference type="InterPro" id="IPR001387">
    <property type="entry name" value="Cro/C1-type_HTH"/>
</dbReference>
<dbReference type="OrthoDB" id="9794834at2"/>
<dbReference type="SUPFAM" id="SSF47413">
    <property type="entry name" value="lambda repressor-like DNA-binding domains"/>
    <property type="match status" value="1"/>
</dbReference>
<keyword evidence="4" id="KW-1185">Reference proteome</keyword>
<name>A0A2X0KHZ2_9ACTN</name>
<dbReference type="InterPro" id="IPR052345">
    <property type="entry name" value="Rad_response_metalloprotease"/>
</dbReference>
<proteinExistence type="inferred from homology"/>
<dbReference type="PANTHER" id="PTHR43236">
    <property type="entry name" value="ANTITOXIN HIGA1"/>
    <property type="match status" value="1"/>
</dbReference>
<dbReference type="Proteomes" id="UP000248889">
    <property type="component" value="Unassembled WGS sequence"/>
</dbReference>
<feature type="domain" description="HTH cro/C1-type" evidence="2">
    <location>
        <begin position="9"/>
        <end position="63"/>
    </location>
</feature>
<dbReference type="Pfam" id="PF06114">
    <property type="entry name" value="Peptidase_M78"/>
    <property type="match status" value="1"/>
</dbReference>
<sequence>MDDSVSGRVREVIRAAGLSQAAFAARTGITPDKLSKSLGGVRRFSSLDLALIAETAQVSVDWLLTGRRHAPAGVAARTATVGHSAAAHGQRLAEYAERFTAAFDVLELLGRTPELPELPPLPPGAPDEQGELLAADARTRLQAATGAEPALLGTGDLLSVCEHAFGVDFAVTELPGAVDGFAWQEEGFRLALARRDERWTRQRFTLAHELGHLLAGDAAEPLAESPVAPGRQAEPDEVRANAFAAALLLPEPEVRATAAELDFAELVVRFRVSPSALAARLRRLGLVDAAEHARLRRRTTAECHLAAAAMDAYLREAALATAERPPARLAEGLWAAFEAGDTTLRPLAALLGMAPDELEGRLETSETLLDPAFELRAEGGELIYQP</sequence>
<dbReference type="GO" id="GO:0003677">
    <property type="term" value="F:DNA binding"/>
    <property type="evidence" value="ECO:0007669"/>
    <property type="project" value="InterPro"/>
</dbReference>
<comment type="caution">
    <text evidence="3">The sequence shown here is derived from an EMBL/GenBank/DDBJ whole genome shotgun (WGS) entry which is preliminary data.</text>
</comment>
<reference evidence="3 4" key="1">
    <citation type="submission" date="2018-06" db="EMBL/GenBank/DDBJ databases">
        <title>Streptacidiphilus pinicola sp. nov., isolated from pine grove soil.</title>
        <authorList>
            <person name="Roh S.G."/>
            <person name="Park S."/>
            <person name="Kim M.-K."/>
            <person name="Yun B.-R."/>
            <person name="Park J."/>
            <person name="Kim M.J."/>
            <person name="Kim Y.S."/>
            <person name="Kim S.B."/>
        </authorList>
    </citation>
    <scope>NUCLEOTIDE SEQUENCE [LARGE SCALE GENOMIC DNA]</scope>
    <source>
        <strain evidence="3 4">MMS16-CNU450</strain>
    </source>
</reference>
<evidence type="ECO:0000313" key="4">
    <source>
        <dbReference type="Proteomes" id="UP000248889"/>
    </source>
</evidence>
<dbReference type="AlphaFoldDB" id="A0A2X0KHZ2"/>
<gene>
    <name evidence="3" type="ORF">DN069_07085</name>
</gene>
<evidence type="ECO:0000259" key="2">
    <source>
        <dbReference type="PROSITE" id="PS50943"/>
    </source>
</evidence>
<evidence type="ECO:0000313" key="3">
    <source>
        <dbReference type="EMBL" id="RAG86380.1"/>
    </source>
</evidence>
<dbReference type="SMART" id="SM00530">
    <property type="entry name" value="HTH_XRE"/>
    <property type="match status" value="1"/>
</dbReference>
<dbReference type="RefSeq" id="WP_111499980.1">
    <property type="nucleotide sequence ID" value="NZ_QKYN01000028.1"/>
</dbReference>
<comment type="similarity">
    <text evidence="1">Belongs to the short-chain fatty acyl-CoA assimilation regulator (ScfR) family.</text>
</comment>
<evidence type="ECO:0000256" key="1">
    <source>
        <dbReference type="ARBA" id="ARBA00007227"/>
    </source>
</evidence>
<dbReference type="InterPro" id="IPR010982">
    <property type="entry name" value="Lambda_DNA-bd_dom_sf"/>
</dbReference>
<dbReference type="Gene3D" id="1.10.260.40">
    <property type="entry name" value="lambda repressor-like DNA-binding domains"/>
    <property type="match status" value="1"/>
</dbReference>
<dbReference type="PANTHER" id="PTHR43236:SF1">
    <property type="entry name" value="BLL7220 PROTEIN"/>
    <property type="match status" value="1"/>
</dbReference>
<dbReference type="CDD" id="cd00093">
    <property type="entry name" value="HTH_XRE"/>
    <property type="match status" value="1"/>
</dbReference>
<accession>A0A2X0KHZ2</accession>
<protein>
    <recommendedName>
        <fullName evidence="2">HTH cro/C1-type domain-containing protein</fullName>
    </recommendedName>
</protein>
<dbReference type="Gene3D" id="1.10.10.2910">
    <property type="match status" value="1"/>
</dbReference>
<organism evidence="3 4">
    <name type="scientific">Streptacidiphilus pinicola</name>
    <dbReference type="NCBI Taxonomy" id="2219663"/>
    <lineage>
        <taxon>Bacteria</taxon>
        <taxon>Bacillati</taxon>
        <taxon>Actinomycetota</taxon>
        <taxon>Actinomycetes</taxon>
        <taxon>Kitasatosporales</taxon>
        <taxon>Streptomycetaceae</taxon>
        <taxon>Streptacidiphilus</taxon>
    </lineage>
</organism>
<dbReference type="InterPro" id="IPR010359">
    <property type="entry name" value="IrrE_HExxH"/>
</dbReference>
<dbReference type="EMBL" id="QKYN01000028">
    <property type="protein sequence ID" value="RAG86380.1"/>
    <property type="molecule type" value="Genomic_DNA"/>
</dbReference>
<dbReference type="PROSITE" id="PS50943">
    <property type="entry name" value="HTH_CROC1"/>
    <property type="match status" value="1"/>
</dbReference>